<evidence type="ECO:0000256" key="1">
    <source>
        <dbReference type="SAM" id="MobiDB-lite"/>
    </source>
</evidence>
<dbReference type="Proteomes" id="UP000827138">
    <property type="component" value="Chromosome"/>
</dbReference>
<name>A0ABX8XXU9_9ACTN</name>
<sequence length="46" mass="5027">MAIKVGQHHHKTDRELGGSTYGIKHILTVRSPHGEPDPTLPALRSS</sequence>
<proteinExistence type="predicted"/>
<evidence type="ECO:0008006" key="4">
    <source>
        <dbReference type="Google" id="ProtNLM"/>
    </source>
</evidence>
<feature type="compositionally biased region" description="Basic residues" evidence="1">
    <location>
        <begin position="1"/>
        <end position="11"/>
    </location>
</feature>
<accession>A0ABX8XXU9</accession>
<dbReference type="EMBL" id="CP080647">
    <property type="protein sequence ID" value="QYX80343.1"/>
    <property type="molecule type" value="Genomic_DNA"/>
</dbReference>
<organism evidence="2 3">
    <name type="scientific">Streptomyces akebiae</name>
    <dbReference type="NCBI Taxonomy" id="2865673"/>
    <lineage>
        <taxon>Bacteria</taxon>
        <taxon>Bacillati</taxon>
        <taxon>Actinomycetota</taxon>
        <taxon>Actinomycetes</taxon>
        <taxon>Kitasatosporales</taxon>
        <taxon>Streptomycetaceae</taxon>
        <taxon>Streptomyces</taxon>
    </lineage>
</organism>
<dbReference type="RefSeq" id="WP_220649069.1">
    <property type="nucleotide sequence ID" value="NZ_CP080647.1"/>
</dbReference>
<evidence type="ECO:0000313" key="3">
    <source>
        <dbReference type="Proteomes" id="UP000827138"/>
    </source>
</evidence>
<feature type="region of interest" description="Disordered" evidence="1">
    <location>
        <begin position="1"/>
        <end position="20"/>
    </location>
</feature>
<protein>
    <recommendedName>
        <fullName evidence="4">Transposase</fullName>
    </recommendedName>
</protein>
<gene>
    <name evidence="2" type="ORF">K1J60_30870</name>
</gene>
<reference evidence="2 3" key="1">
    <citation type="submission" date="2021-08" db="EMBL/GenBank/DDBJ databases">
        <authorList>
            <person name="Ping M."/>
        </authorList>
    </citation>
    <scope>NUCLEOTIDE SEQUENCE [LARGE SCALE GENOMIC DNA]</scope>
    <source>
        <strain evidence="2 3">MG28</strain>
    </source>
</reference>
<keyword evidence="3" id="KW-1185">Reference proteome</keyword>
<evidence type="ECO:0000313" key="2">
    <source>
        <dbReference type="EMBL" id="QYX80343.1"/>
    </source>
</evidence>